<evidence type="ECO:0000256" key="11">
    <source>
        <dbReference type="SAM" id="SignalP"/>
    </source>
</evidence>
<evidence type="ECO:0000256" key="8">
    <source>
        <dbReference type="ARBA" id="ARBA00023212"/>
    </source>
</evidence>
<dbReference type="EMBL" id="JYDI01000102">
    <property type="protein sequence ID" value="KRY52576.1"/>
    <property type="molecule type" value="Genomic_DNA"/>
</dbReference>
<keyword evidence="4" id="KW-0963">Cytoplasm</keyword>
<dbReference type="InterPro" id="IPR003591">
    <property type="entry name" value="Leu-rich_rpt_typical-subtyp"/>
</dbReference>
<dbReference type="Proteomes" id="UP000054653">
    <property type="component" value="Unassembled WGS sequence"/>
</dbReference>
<accession>A0A0V1CTB8</accession>
<evidence type="ECO:0000256" key="1">
    <source>
        <dbReference type="ARBA" id="ARBA00004138"/>
    </source>
</evidence>
<evidence type="ECO:0000256" key="5">
    <source>
        <dbReference type="ARBA" id="ARBA00022614"/>
    </source>
</evidence>
<gene>
    <name evidence="14" type="primary">ints9</name>
    <name evidence="14" type="ORF">T03_5273</name>
</gene>
<dbReference type="InterPro" id="IPR001279">
    <property type="entry name" value="Metallo-B-lactamas"/>
</dbReference>
<evidence type="ECO:0000256" key="3">
    <source>
        <dbReference type="ARBA" id="ARBA00005822"/>
    </source>
</evidence>
<name>A0A0V1CTB8_TRIBR</name>
<dbReference type="InterPro" id="IPR022712">
    <property type="entry name" value="Beta_Casp"/>
</dbReference>
<keyword evidence="7" id="KW-0969">Cilium</keyword>
<dbReference type="InterPro" id="IPR014003">
    <property type="entry name" value="BBS5_PH"/>
</dbReference>
<feature type="domain" description="BBSome complex member BBS5 PH" evidence="12">
    <location>
        <begin position="1423"/>
        <end position="1455"/>
    </location>
</feature>
<evidence type="ECO:0000256" key="7">
    <source>
        <dbReference type="ARBA" id="ARBA00023069"/>
    </source>
</evidence>
<dbReference type="GO" id="GO:0032266">
    <property type="term" value="F:phosphatidylinositol-3-phosphate binding"/>
    <property type="evidence" value="ECO:0007669"/>
    <property type="project" value="TreeGrafter"/>
</dbReference>
<sequence>MRARWTRIDVFFGACLLTISLNSAVNNVNCAPCPDSCSCPSVETVLCRHLQPDEEFLTKNWQLLVNARTLAFFSCPVGIPLLNLTEFCGLRKLSSLSLCECGVERVEFSASRSSPVVGLRFFSLSGNSLIKLNASEHLVKFAPSLLSLDLGSNRLVEADLSGLLALERLDLSRNRFAKLPKLPYRLQWLNISENLIDSISNFHHHRLHGMDLSGNRLTVLQNAGTYLTSLHHLNASRNSIISVRLTKMDKLVSLDLSWNQLAELGRLEAAVLVELNLAGNKLQTVPSLGLENLSSLILSNLSVVSFSMAQLTGLRKLVNLDLSGCVHLRTLTGGKLATYVPALSQLDVSDTALQSFEVDFFQSSRLERLRVVGCRLHCDCRQLWRRWLSDQVFGRDPIPCSNMSVPNHCPVGVAEKSGRVFKLRLGRVGYLQCGEYGYEQPNVLWEIYRFQKAAYEPICQWIPVADEIVRYQGYSDGLYCLPGGLLALRLMHSDDASPVRCRAMNGAGNATGITLIHFDYSHWWQLKMNSFICAIATMVGLLVVNIFYIVVRRLIVWRISKMERTSRVRRLLEAMEKYRQRQLEALYEKYAQRTQQIVDNYHQQVEQLKKGYMAQSERFRDYRAAQMESVTHQIDSVRVAYAQQAQRFRDYSSRQMERLWESYERQLNRLRTFTLQQRLRVMRQYKFPQQYINKLLENFYSDSANKIRVEYPFIDPNSFRLPDLTSPEHQLPVMLLVEMPGSSSDPQQQHKLQIELESITSCEADSSKANCVQIKQRLDEELMPVIKRKRTESNDLDFLTDSEVSSAQSSTVSHNVKLFVLTENPSEPCLMLKWPEKVIMLDCPLNDLQLLSMTPVLLLKSSELINFDFNDAVSGLPTSKFTDVNAADIILVSNFNSALALPFITERSEFQGTVYATEPTVEFARCLMLDMVTYFERAKSATHRKLTSAPFYTFEDVENCLSKVNIVNYNETVICPGFGHLTPTASGLSIGGCNWIVYLSSFTCVSTHAKAMAVDKFDNATAIVVGSLNQYPKKNPATVMDEFCTVVANTIAAGGNVLIPSSPCGVTFDLIEYLFARVLSRSPLPNCQVIFISETADTCFAFGNICGEWLCDSKKCRVFQPQEPFVHGSFFFLKLCKLMSRFACISTACSWWTCETDEINKRSPYIVFASHPSLRVGDAVQFLLLMKDNEKNTIILTDPEFSPNEVLFPYKPISMKVAFCPIDVRMNTVEAVSLLSSLQPKALCLPIQEKNTVENFCNTSEIVVRFSRSNTRYYSTSNICPIPPDHRLVKIKLDPKLASAVTLFDLGCGKSIGRVAGRLILKEIGYYVESDENIEKTVYKNATLTCPSLKVAEQLLQKIDFRASDPSLANSNVEVAYENENAKFSMTKSMTRIFAKLDDLDTIEKLQDIETFDLIHLKLRNGEFIVDKSHGIEDTKGNRGQKAIGFNSITAIRTRTTLSKLVGKTESLYVLTKPGSTRFEFIFSIINQANAKLFASILIVFRAYETSTSYREVKMRTPIIVRETLKLLPLEEQCKRVEGTWNLYSDEGDLGVLIMTNVRVVWFATVNESMNISIPYLHIKSCRIKNSKFGLALVIETSVQSGSNIFGFRIDPQDRLEEVCRQIISLHSMFQVNPVFGVEVVRSQRIVQDDNETIAIGLCTEDDIEIDSTGRADSLTAYFACGDPHRKSGEPVYNEELGVAIEALKEGFTLNDFRVFCLCQALKEQNDYSTKFD</sequence>
<evidence type="ECO:0000256" key="10">
    <source>
        <dbReference type="SAM" id="Phobius"/>
    </source>
</evidence>
<evidence type="ECO:0000313" key="14">
    <source>
        <dbReference type="EMBL" id="KRY52576.1"/>
    </source>
</evidence>
<dbReference type="SUPFAM" id="SSF56281">
    <property type="entry name" value="Metallo-hydrolase/oxidoreductase"/>
    <property type="match status" value="1"/>
</dbReference>
<dbReference type="Gene3D" id="3.40.50.10890">
    <property type="match status" value="1"/>
</dbReference>
<feature type="chain" id="PRO_5006876144" evidence="11">
    <location>
        <begin position="25"/>
        <end position="1733"/>
    </location>
</feature>
<evidence type="ECO:0000259" key="12">
    <source>
        <dbReference type="SMART" id="SM00683"/>
    </source>
</evidence>
<comment type="caution">
    <text evidence="14">The sequence shown here is derived from an EMBL/GenBank/DDBJ whole genome shotgun (WGS) entry which is preliminary data.</text>
</comment>
<feature type="transmembrane region" description="Helical" evidence="10">
    <location>
        <begin position="528"/>
        <end position="551"/>
    </location>
</feature>
<dbReference type="SUPFAM" id="SSF52058">
    <property type="entry name" value="L domain-like"/>
    <property type="match status" value="1"/>
</dbReference>
<keyword evidence="10" id="KW-1133">Transmembrane helix</keyword>
<feature type="domain" description="BBSome complex member BBS5 PH" evidence="12">
    <location>
        <begin position="1531"/>
        <end position="1585"/>
    </location>
</feature>
<dbReference type="Gene3D" id="3.60.15.10">
    <property type="entry name" value="Ribonuclease Z/Hydroxyacylglutathione hydrolase-like"/>
    <property type="match status" value="1"/>
</dbReference>
<dbReference type="STRING" id="45882.A0A0V1CTB8"/>
<keyword evidence="6" id="KW-0677">Repeat</keyword>
<comment type="similarity">
    <text evidence="3">Belongs to the BBS5 family.</text>
</comment>
<dbReference type="InterPro" id="IPR006606">
    <property type="entry name" value="BBL5"/>
</dbReference>
<comment type="subcellular location">
    <subcellularLocation>
        <location evidence="1">Cell projection</location>
        <location evidence="1">Cilium</location>
    </subcellularLocation>
    <subcellularLocation>
        <location evidence="2">Cytoplasm</location>
        <location evidence="2">Cytoskeleton</location>
    </subcellularLocation>
</comment>
<evidence type="ECO:0000256" key="4">
    <source>
        <dbReference type="ARBA" id="ARBA00022490"/>
    </source>
</evidence>
<dbReference type="Pfam" id="PF07289">
    <property type="entry name" value="BBL5"/>
    <property type="match status" value="1"/>
</dbReference>
<keyword evidence="10" id="KW-0812">Transmembrane</keyword>
<dbReference type="OrthoDB" id="10261999at2759"/>
<proteinExistence type="inferred from homology"/>
<dbReference type="PANTHER" id="PTHR21351">
    <property type="entry name" value="BARDET-BIEDL SYNDROME PROTEIN 5"/>
    <property type="match status" value="1"/>
</dbReference>
<dbReference type="PROSITE" id="PS51450">
    <property type="entry name" value="LRR"/>
    <property type="match status" value="2"/>
</dbReference>
<dbReference type="PANTHER" id="PTHR21351:SF0">
    <property type="entry name" value="BARDET-BIEDL SYNDROME 5 PROTEIN"/>
    <property type="match status" value="1"/>
</dbReference>
<dbReference type="SMART" id="SM00683">
    <property type="entry name" value="DM16"/>
    <property type="match status" value="2"/>
</dbReference>
<keyword evidence="5" id="KW-0433">Leucine-rich repeat</keyword>
<dbReference type="InterPro" id="IPR032675">
    <property type="entry name" value="LRR_dom_sf"/>
</dbReference>
<dbReference type="SMART" id="SM01027">
    <property type="entry name" value="Beta-Casp"/>
    <property type="match status" value="1"/>
</dbReference>
<organism evidence="14 15">
    <name type="scientific">Trichinella britovi</name>
    <name type="common">Parasitic roundworm</name>
    <dbReference type="NCBI Taxonomy" id="45882"/>
    <lineage>
        <taxon>Eukaryota</taxon>
        <taxon>Metazoa</taxon>
        <taxon>Ecdysozoa</taxon>
        <taxon>Nematoda</taxon>
        <taxon>Enoplea</taxon>
        <taxon>Dorylaimia</taxon>
        <taxon>Trichinellida</taxon>
        <taxon>Trichinellidae</taxon>
        <taxon>Trichinella</taxon>
    </lineage>
</organism>
<dbReference type="InterPro" id="IPR036866">
    <property type="entry name" value="RibonucZ/Hydroxyglut_hydro"/>
</dbReference>
<keyword evidence="8" id="KW-0206">Cytoskeleton</keyword>
<feature type="signal peptide" evidence="11">
    <location>
        <begin position="1"/>
        <end position="24"/>
    </location>
</feature>
<dbReference type="InterPro" id="IPR001611">
    <property type="entry name" value="Leu-rich_rpt"/>
</dbReference>
<keyword evidence="11" id="KW-0732">Signal</keyword>
<dbReference type="GO" id="GO:0036064">
    <property type="term" value="C:ciliary basal body"/>
    <property type="evidence" value="ECO:0007669"/>
    <property type="project" value="TreeGrafter"/>
</dbReference>
<protein>
    <submittedName>
        <fullName evidence="14">Integrator complex subunit 9</fullName>
    </submittedName>
</protein>
<keyword evidence="9" id="KW-0966">Cell projection</keyword>
<keyword evidence="10" id="KW-0472">Membrane</keyword>
<dbReference type="GO" id="GO:0060271">
    <property type="term" value="P:cilium assembly"/>
    <property type="evidence" value="ECO:0007669"/>
    <property type="project" value="TreeGrafter"/>
</dbReference>
<dbReference type="Gene3D" id="3.80.10.10">
    <property type="entry name" value="Ribonuclease Inhibitor"/>
    <property type="match status" value="2"/>
</dbReference>
<feature type="domain" description="Beta-Casp" evidence="13">
    <location>
        <begin position="1067"/>
        <end position="1207"/>
    </location>
</feature>
<evidence type="ECO:0000256" key="6">
    <source>
        <dbReference type="ARBA" id="ARBA00022737"/>
    </source>
</evidence>
<reference evidence="14 15" key="1">
    <citation type="submission" date="2015-01" db="EMBL/GenBank/DDBJ databases">
        <title>Evolution of Trichinella species and genotypes.</title>
        <authorList>
            <person name="Korhonen P.K."/>
            <person name="Edoardo P."/>
            <person name="Giuseppe L.R."/>
            <person name="Gasser R.B."/>
        </authorList>
    </citation>
    <scope>NUCLEOTIDE SEQUENCE [LARGE SCALE GENOMIC DNA]</scope>
    <source>
        <strain evidence="14">ISS120</strain>
    </source>
</reference>
<dbReference type="Pfam" id="PF16661">
    <property type="entry name" value="Lactamase_B_6"/>
    <property type="match status" value="1"/>
</dbReference>
<evidence type="ECO:0000256" key="9">
    <source>
        <dbReference type="ARBA" id="ARBA00023273"/>
    </source>
</evidence>
<keyword evidence="15" id="KW-1185">Reference proteome</keyword>
<dbReference type="GO" id="GO:0034464">
    <property type="term" value="C:BBSome"/>
    <property type="evidence" value="ECO:0007669"/>
    <property type="project" value="InterPro"/>
</dbReference>
<dbReference type="SMART" id="SM00369">
    <property type="entry name" value="LRR_TYP"/>
    <property type="match status" value="4"/>
</dbReference>
<evidence type="ECO:0000313" key="15">
    <source>
        <dbReference type="Proteomes" id="UP000054653"/>
    </source>
</evidence>
<evidence type="ECO:0000259" key="13">
    <source>
        <dbReference type="SMART" id="SM01027"/>
    </source>
</evidence>
<evidence type="ECO:0000256" key="2">
    <source>
        <dbReference type="ARBA" id="ARBA00004245"/>
    </source>
</evidence>